<keyword evidence="5 10" id="KW-0812">Transmembrane</keyword>
<dbReference type="GO" id="GO:0015450">
    <property type="term" value="F:protein-transporting ATPase activity"/>
    <property type="evidence" value="ECO:0007669"/>
    <property type="project" value="UniProtKB-UniRule"/>
</dbReference>
<evidence type="ECO:0000313" key="11">
    <source>
        <dbReference type="EMBL" id="OGG11985.1"/>
    </source>
</evidence>
<evidence type="ECO:0000256" key="10">
    <source>
        <dbReference type="RuleBase" id="RU365087"/>
    </source>
</evidence>
<evidence type="ECO:0000256" key="4">
    <source>
        <dbReference type="ARBA" id="ARBA00022475"/>
    </source>
</evidence>
<dbReference type="EMBL" id="MFIZ01000007">
    <property type="protein sequence ID" value="OGG11985.1"/>
    <property type="molecule type" value="Genomic_DNA"/>
</dbReference>
<evidence type="ECO:0000256" key="7">
    <source>
        <dbReference type="ARBA" id="ARBA00022989"/>
    </source>
</evidence>
<dbReference type="PANTHER" id="PTHR34182:SF1">
    <property type="entry name" value="PROTEIN-EXPORT MEMBRANE PROTEIN SECG"/>
    <property type="match status" value="1"/>
</dbReference>
<evidence type="ECO:0000313" key="12">
    <source>
        <dbReference type="Proteomes" id="UP000177268"/>
    </source>
</evidence>
<feature type="transmembrane region" description="Helical" evidence="10">
    <location>
        <begin position="49"/>
        <end position="71"/>
    </location>
</feature>
<dbReference type="GO" id="GO:0005886">
    <property type="term" value="C:plasma membrane"/>
    <property type="evidence" value="ECO:0007669"/>
    <property type="project" value="UniProtKB-SubCell"/>
</dbReference>
<keyword evidence="8 10" id="KW-0811">Translocation</keyword>
<evidence type="ECO:0000256" key="3">
    <source>
        <dbReference type="ARBA" id="ARBA00022448"/>
    </source>
</evidence>
<reference evidence="11 12" key="1">
    <citation type="journal article" date="2016" name="Nat. Commun.">
        <title>Thousands of microbial genomes shed light on interconnected biogeochemical processes in an aquifer system.</title>
        <authorList>
            <person name="Anantharaman K."/>
            <person name="Brown C.T."/>
            <person name="Hug L.A."/>
            <person name="Sharon I."/>
            <person name="Castelle C.J."/>
            <person name="Probst A.J."/>
            <person name="Thomas B.C."/>
            <person name="Singh A."/>
            <person name="Wilkins M.J."/>
            <person name="Karaoz U."/>
            <person name="Brodie E.L."/>
            <person name="Williams K.H."/>
            <person name="Hubbard S.S."/>
            <person name="Banfield J.F."/>
        </authorList>
    </citation>
    <scope>NUCLEOTIDE SEQUENCE [LARGE SCALE GENOMIC DNA]</scope>
</reference>
<dbReference type="STRING" id="1798370.A2Z00_02045"/>
<dbReference type="NCBIfam" id="TIGR00810">
    <property type="entry name" value="secG"/>
    <property type="match status" value="1"/>
</dbReference>
<comment type="similarity">
    <text evidence="2 10">Belongs to the SecG family.</text>
</comment>
<comment type="subcellular location">
    <subcellularLocation>
        <location evidence="1 10">Cell membrane</location>
        <topology evidence="1 10">Multi-pass membrane protein</topology>
    </subcellularLocation>
</comment>
<comment type="caution">
    <text evidence="10">Lacks conserved residue(s) required for the propagation of feature annotation.</text>
</comment>
<sequence length="72" mass="7627">MKIALLAIHVIVAVSLISLILLQNSKGGLSAGLGGGGEFYRSKRGAERVVFTATIIVSVLFLITSILNLFVR</sequence>
<name>A0A1F5ZI20_9BACT</name>
<evidence type="ECO:0000256" key="8">
    <source>
        <dbReference type="ARBA" id="ARBA00023010"/>
    </source>
</evidence>
<evidence type="ECO:0000256" key="6">
    <source>
        <dbReference type="ARBA" id="ARBA00022927"/>
    </source>
</evidence>
<dbReference type="PRINTS" id="PR01651">
    <property type="entry name" value="SECGEXPORT"/>
</dbReference>
<dbReference type="GO" id="GO:0065002">
    <property type="term" value="P:intracellular protein transmembrane transport"/>
    <property type="evidence" value="ECO:0007669"/>
    <property type="project" value="TreeGrafter"/>
</dbReference>
<protein>
    <recommendedName>
        <fullName evidence="10">Protein-export membrane protein SecG</fullName>
    </recommendedName>
</protein>
<dbReference type="GO" id="GO:0043952">
    <property type="term" value="P:protein transport by the Sec complex"/>
    <property type="evidence" value="ECO:0007669"/>
    <property type="project" value="TreeGrafter"/>
</dbReference>
<comment type="function">
    <text evidence="10">Involved in protein export. Participates in an early event of protein translocation.</text>
</comment>
<keyword evidence="3 10" id="KW-0813">Transport</keyword>
<organism evidence="11 12">
    <name type="scientific">Candidatus Gottesmanbacteria bacterium RBG_13_45_10</name>
    <dbReference type="NCBI Taxonomy" id="1798370"/>
    <lineage>
        <taxon>Bacteria</taxon>
        <taxon>Candidatus Gottesmaniibacteriota</taxon>
    </lineage>
</organism>
<keyword evidence="4 10" id="KW-1003">Cell membrane</keyword>
<dbReference type="Proteomes" id="UP000177268">
    <property type="component" value="Unassembled WGS sequence"/>
</dbReference>
<dbReference type="AlphaFoldDB" id="A0A1F5ZI20"/>
<proteinExistence type="inferred from homology"/>
<keyword evidence="7 10" id="KW-1133">Transmembrane helix</keyword>
<evidence type="ECO:0000256" key="5">
    <source>
        <dbReference type="ARBA" id="ARBA00022692"/>
    </source>
</evidence>
<gene>
    <name evidence="11" type="ORF">A2Z00_02045</name>
</gene>
<dbReference type="GO" id="GO:0009306">
    <property type="term" value="P:protein secretion"/>
    <property type="evidence" value="ECO:0007669"/>
    <property type="project" value="UniProtKB-UniRule"/>
</dbReference>
<dbReference type="InterPro" id="IPR004692">
    <property type="entry name" value="SecG"/>
</dbReference>
<dbReference type="PANTHER" id="PTHR34182">
    <property type="entry name" value="PROTEIN-EXPORT MEMBRANE PROTEIN SECG"/>
    <property type="match status" value="1"/>
</dbReference>
<keyword evidence="9 10" id="KW-0472">Membrane</keyword>
<evidence type="ECO:0000256" key="2">
    <source>
        <dbReference type="ARBA" id="ARBA00008445"/>
    </source>
</evidence>
<keyword evidence="6 10" id="KW-0653">Protein transport</keyword>
<evidence type="ECO:0000256" key="1">
    <source>
        <dbReference type="ARBA" id="ARBA00004651"/>
    </source>
</evidence>
<comment type="caution">
    <text evidence="11">The sequence shown here is derived from an EMBL/GenBank/DDBJ whole genome shotgun (WGS) entry which is preliminary data.</text>
</comment>
<accession>A0A1F5ZI20</accession>
<evidence type="ECO:0000256" key="9">
    <source>
        <dbReference type="ARBA" id="ARBA00023136"/>
    </source>
</evidence>
<dbReference type="Pfam" id="PF03840">
    <property type="entry name" value="SecG"/>
    <property type="match status" value="1"/>
</dbReference>